<keyword evidence="1" id="KW-0812">Transmembrane</keyword>
<dbReference type="EMBL" id="WTPW01000002">
    <property type="protein sequence ID" value="KAF0562295.1"/>
    <property type="molecule type" value="Genomic_DNA"/>
</dbReference>
<sequence>MVQFLTKKMLDRYKEYIEENGYIQNFIHFKPSYLRPKKFLLIITIVGTFITLFKFYESHLAPYKYNHFIEISHEEYRNGVNKCKMIKSNKPNNNENTRTRNPRFVPGTKTIIFKNGIILNGKGENTLGDIILKNGLIHAIGKNLSDDEEAIVIDVKKKYITPGLVDMHSHAVISTWPSLSSTDDSGEDTHPITPYVRVQDAIKPNDPEIRIIASGGVTTSLVLPGSFNLMGGEGYVIKMRPVDTLSVDDMGINVNIDTEKERAWRWLKMACGENPKRHYAPRKQIPTTRLGEAWLFRKYFAKAQALKQKQDDWCNAATKLSVNEQLNSYFPEDLELESLVALLRGDAKLNLHCLEAFDIETMIRISLEFNFTIAAIHHALSAHMITDIIKKRPKNNITIATFSDIWGHKKELFQASTKAPKIFVDAQIPVALKSDHAITNAQHLAYEAAKAYHYGLDEHHSLAAITSVPAKALGLDHRIGQISLGYDADVVVWDSHPLSLGATPLEVYIDGIPQFNTSLSVLSNETSKQSLSNNKPKSNFTKKPVKSRTTSTAILKNIDKIYVDKNHTLSSEEGNISIIVKDGIIECIGINCIISSNISSYEIIDLEGGYVLPGIIAVSPALGLAEIELESSASDGQVVPISSPYDSEDIIYAIDGIKLGGKHLESAYKAGVLTAVTAPISSKSVFTGISMAFKTGARSILDYEPIISENVALHAQIGTPYKDDRIPTVSGQISLIRKSLIKNLAQQNIFGRVARGDIPLIVYVDSKDEIASLIKLKLLVKNYGGNLKLVISGGAEAHMIAIELAKNEIPVILNPSRPTPRLWTAQHVLTGPPITNKTGIDILYEHNVRIGIGVDLFSLGFNSYLLGFGSERNLIWDAGWVSRNSKELISQKDAVGFITWNLKEILGLNMSNGLVKGNIANFVAYNGNPFDISTKVKIVAGGGRSDIFIDPEQD</sequence>
<dbReference type="SUPFAM" id="SSF51338">
    <property type="entry name" value="Composite domain of metallo-dependent hydrolases"/>
    <property type="match status" value="2"/>
</dbReference>
<dbReference type="InterPro" id="IPR006680">
    <property type="entry name" value="Amidohydro-rel"/>
</dbReference>
<organism evidence="3 4">
    <name type="scientific">Gigaspora margarita</name>
    <dbReference type="NCBI Taxonomy" id="4874"/>
    <lineage>
        <taxon>Eukaryota</taxon>
        <taxon>Fungi</taxon>
        <taxon>Fungi incertae sedis</taxon>
        <taxon>Mucoromycota</taxon>
        <taxon>Glomeromycotina</taxon>
        <taxon>Glomeromycetes</taxon>
        <taxon>Diversisporales</taxon>
        <taxon>Gigasporaceae</taxon>
        <taxon>Gigaspora</taxon>
    </lineage>
</organism>
<evidence type="ECO:0000313" key="3">
    <source>
        <dbReference type="EMBL" id="KAF0562295.1"/>
    </source>
</evidence>
<evidence type="ECO:0000256" key="1">
    <source>
        <dbReference type="SAM" id="Phobius"/>
    </source>
</evidence>
<dbReference type="InterPro" id="IPR050138">
    <property type="entry name" value="DHOase/Allantoinase_Hydrolase"/>
</dbReference>
<dbReference type="PANTHER" id="PTHR43668:SF5">
    <property type="entry name" value="AMIDOHYDROLASE 3 DOMAIN-CONTAINING PROTEIN"/>
    <property type="match status" value="1"/>
</dbReference>
<feature type="transmembrane region" description="Helical" evidence="1">
    <location>
        <begin position="39"/>
        <end position="56"/>
    </location>
</feature>
<dbReference type="SUPFAM" id="SSF51556">
    <property type="entry name" value="Metallo-dependent hydrolases"/>
    <property type="match status" value="1"/>
</dbReference>
<dbReference type="Proteomes" id="UP000439903">
    <property type="component" value="Unassembled WGS sequence"/>
</dbReference>
<dbReference type="InterPro" id="IPR032466">
    <property type="entry name" value="Metal_Hydrolase"/>
</dbReference>
<dbReference type="OrthoDB" id="10258955at2759"/>
<feature type="domain" description="Amidohydrolase-related" evidence="2">
    <location>
        <begin position="419"/>
        <end position="505"/>
    </location>
</feature>
<dbReference type="GO" id="GO:0004038">
    <property type="term" value="F:allantoinase activity"/>
    <property type="evidence" value="ECO:0007669"/>
    <property type="project" value="TreeGrafter"/>
</dbReference>
<gene>
    <name evidence="3" type="ORF">F8M41_000069</name>
</gene>
<evidence type="ECO:0000259" key="2">
    <source>
        <dbReference type="Pfam" id="PF01979"/>
    </source>
</evidence>
<protein>
    <submittedName>
        <fullName evidence="3">Composite domain of metallo-dependent hydrolase</fullName>
    </submittedName>
</protein>
<name>A0A8H4B634_GIGMA</name>
<keyword evidence="1" id="KW-1133">Transmembrane helix</keyword>
<evidence type="ECO:0000313" key="4">
    <source>
        <dbReference type="Proteomes" id="UP000439903"/>
    </source>
</evidence>
<dbReference type="Pfam" id="PF01979">
    <property type="entry name" value="Amidohydro_1"/>
    <property type="match status" value="1"/>
</dbReference>
<dbReference type="InterPro" id="IPR011059">
    <property type="entry name" value="Metal-dep_hydrolase_composite"/>
</dbReference>
<proteinExistence type="predicted"/>
<dbReference type="AlphaFoldDB" id="A0A8H4B634"/>
<comment type="caution">
    <text evidence="3">The sequence shown here is derived from an EMBL/GenBank/DDBJ whole genome shotgun (WGS) entry which is preliminary data.</text>
</comment>
<dbReference type="GO" id="GO:0005737">
    <property type="term" value="C:cytoplasm"/>
    <property type="evidence" value="ECO:0007669"/>
    <property type="project" value="TreeGrafter"/>
</dbReference>
<dbReference type="Gene3D" id="3.20.20.140">
    <property type="entry name" value="Metal-dependent hydrolases"/>
    <property type="match status" value="2"/>
</dbReference>
<reference evidence="3 4" key="1">
    <citation type="journal article" date="2019" name="Environ. Microbiol.">
        <title>At the nexus of three kingdoms: the genome of the mycorrhizal fungus Gigaspora margarita provides insights into plant, endobacterial and fungal interactions.</title>
        <authorList>
            <person name="Venice F."/>
            <person name="Ghignone S."/>
            <person name="Salvioli di Fossalunga A."/>
            <person name="Amselem J."/>
            <person name="Novero M."/>
            <person name="Xianan X."/>
            <person name="Sedzielewska Toro K."/>
            <person name="Morin E."/>
            <person name="Lipzen A."/>
            <person name="Grigoriev I.V."/>
            <person name="Henrissat B."/>
            <person name="Martin F.M."/>
            <person name="Bonfante P."/>
        </authorList>
    </citation>
    <scope>NUCLEOTIDE SEQUENCE [LARGE SCALE GENOMIC DNA]</scope>
    <source>
        <strain evidence="3 4">BEG34</strain>
    </source>
</reference>
<dbReference type="GO" id="GO:0006145">
    <property type="term" value="P:purine nucleobase catabolic process"/>
    <property type="evidence" value="ECO:0007669"/>
    <property type="project" value="TreeGrafter"/>
</dbReference>
<accession>A0A8H4B634</accession>
<dbReference type="PANTHER" id="PTHR43668">
    <property type="entry name" value="ALLANTOINASE"/>
    <property type="match status" value="1"/>
</dbReference>
<keyword evidence="1" id="KW-0472">Membrane</keyword>
<keyword evidence="4" id="KW-1185">Reference proteome</keyword>
<keyword evidence="3" id="KW-0378">Hydrolase</keyword>